<sequence length="196" mass="21206">MTRLMVAQGEIGVIHPVKSPGITELATFGASPCIILGIQKGSTALMAHIHRANHIEYAFGQIDRILANNIAPAFAFIATETYDGPVQGELAQQARMISEIEERLMARRIAVVRKALDRSIAVINAQGFFLYKPGTGEGITLNEALEAATWGDAYDAVFQGLTGVLLMAIRIKKSTEAPAQAMSRMYGDGRGRQPHL</sequence>
<accession>A0ACC6RXU1</accession>
<organism evidence="1 2">
    <name type="scientific">Paraburkholderia unamae</name>
    <dbReference type="NCBI Taxonomy" id="219649"/>
    <lineage>
        <taxon>Bacteria</taxon>
        <taxon>Pseudomonadati</taxon>
        <taxon>Pseudomonadota</taxon>
        <taxon>Betaproteobacteria</taxon>
        <taxon>Burkholderiales</taxon>
        <taxon>Burkholderiaceae</taxon>
        <taxon>Paraburkholderia</taxon>
    </lineage>
</organism>
<protein>
    <submittedName>
        <fullName evidence="1">Uncharacterized protein</fullName>
    </submittedName>
</protein>
<reference evidence="1" key="1">
    <citation type="submission" date="2024-01" db="EMBL/GenBank/DDBJ databases">
        <title>The diversity of rhizobia nodulating Mimosa spp. in eleven states of Brazil covering several biomes is determined by host plant, location, and edaphic factors.</title>
        <authorList>
            <person name="Rouws L."/>
            <person name="Barauna A."/>
            <person name="Beukes C."/>
            <person name="De Faria S.M."/>
            <person name="Gross E."/>
            <person name="Dos Reis Junior F.B."/>
            <person name="Simon M."/>
            <person name="Maluk M."/>
            <person name="Odee D.W."/>
            <person name="Kenicer G."/>
            <person name="Young J.P.W."/>
            <person name="Reis V.M."/>
            <person name="Zilli J."/>
            <person name="James E.K."/>
        </authorList>
    </citation>
    <scope>NUCLEOTIDE SEQUENCE</scope>
    <source>
        <strain evidence="1">JPY452</strain>
    </source>
</reference>
<name>A0ACC6RXU1_9BURK</name>
<evidence type="ECO:0000313" key="2">
    <source>
        <dbReference type="Proteomes" id="UP001392318"/>
    </source>
</evidence>
<proteinExistence type="predicted"/>
<evidence type="ECO:0000313" key="1">
    <source>
        <dbReference type="EMBL" id="MEM5406357.1"/>
    </source>
</evidence>
<gene>
    <name evidence="1" type="ORF">VSR83_41440</name>
</gene>
<keyword evidence="2" id="KW-1185">Reference proteome</keyword>
<comment type="caution">
    <text evidence="1">The sequence shown here is derived from an EMBL/GenBank/DDBJ whole genome shotgun (WGS) entry which is preliminary data.</text>
</comment>
<dbReference type="Proteomes" id="UP001392318">
    <property type="component" value="Unassembled WGS sequence"/>
</dbReference>
<dbReference type="EMBL" id="JAYMRU010000082">
    <property type="protein sequence ID" value="MEM5406357.1"/>
    <property type="molecule type" value="Genomic_DNA"/>
</dbReference>